<organism evidence="2 3">
    <name type="scientific">Acetobacter okinawensis</name>
    <dbReference type="NCBI Taxonomy" id="1076594"/>
    <lineage>
        <taxon>Bacteria</taxon>
        <taxon>Pseudomonadati</taxon>
        <taxon>Pseudomonadota</taxon>
        <taxon>Alphaproteobacteria</taxon>
        <taxon>Acetobacterales</taxon>
        <taxon>Acetobacteraceae</taxon>
        <taxon>Acetobacter</taxon>
    </lineage>
</organism>
<keyword evidence="3" id="KW-1185">Reference proteome</keyword>
<accession>A0A252BVB6</accession>
<dbReference type="RefSeq" id="WP_086639027.1">
    <property type="nucleotide sequence ID" value="NZ_JOPJ01000009.1"/>
</dbReference>
<protein>
    <submittedName>
        <fullName evidence="2">Uncharacterized protein</fullName>
    </submittedName>
</protein>
<dbReference type="AlphaFoldDB" id="A0A252BVB6"/>
<comment type="caution">
    <text evidence="2">The sequence shown here is derived from an EMBL/GenBank/DDBJ whole genome shotgun (WGS) entry which is preliminary data.</text>
</comment>
<evidence type="ECO:0000313" key="3">
    <source>
        <dbReference type="Proteomes" id="UP000194931"/>
    </source>
</evidence>
<reference evidence="3" key="1">
    <citation type="submission" date="2014-06" db="EMBL/GenBank/DDBJ databases">
        <authorList>
            <person name="Winans N.J."/>
            <person name="Newell P.D."/>
            <person name="Douglas A.E."/>
        </authorList>
    </citation>
    <scope>NUCLEOTIDE SEQUENCE [LARGE SCALE GENOMIC DNA]</scope>
</reference>
<feature type="compositionally biased region" description="Low complexity" evidence="1">
    <location>
        <begin position="9"/>
        <end position="21"/>
    </location>
</feature>
<evidence type="ECO:0000313" key="2">
    <source>
        <dbReference type="EMBL" id="OUJ12884.1"/>
    </source>
</evidence>
<evidence type="ECO:0000256" key="1">
    <source>
        <dbReference type="SAM" id="MobiDB-lite"/>
    </source>
</evidence>
<sequence length="62" mass="6431">MTDPVSNVSASDASTASGSDSEVLGNEFQKMLLKGGLMMMQNIQSDATDSLSDSTSDPDAPF</sequence>
<gene>
    <name evidence="2" type="ORF">HK26_13535</name>
</gene>
<name>A0A252BVB6_9PROT</name>
<proteinExistence type="predicted"/>
<dbReference type="Proteomes" id="UP000194931">
    <property type="component" value="Unassembled WGS sequence"/>
</dbReference>
<feature type="region of interest" description="Disordered" evidence="1">
    <location>
        <begin position="1"/>
        <end position="25"/>
    </location>
</feature>
<dbReference type="EMBL" id="JOPJ01000009">
    <property type="protein sequence ID" value="OUJ12884.1"/>
    <property type="molecule type" value="Genomic_DNA"/>
</dbReference>